<evidence type="ECO:0008006" key="4">
    <source>
        <dbReference type="Google" id="ProtNLM"/>
    </source>
</evidence>
<keyword evidence="1" id="KW-0732">Signal</keyword>
<dbReference type="InterPro" id="IPR014867">
    <property type="entry name" value="Spore_coat_CotH_CotH2/3/7"/>
</dbReference>
<organism evidence="2 3">
    <name type="scientific">Anaeromyces robustus</name>
    <dbReference type="NCBI Taxonomy" id="1754192"/>
    <lineage>
        <taxon>Eukaryota</taxon>
        <taxon>Fungi</taxon>
        <taxon>Fungi incertae sedis</taxon>
        <taxon>Chytridiomycota</taxon>
        <taxon>Chytridiomycota incertae sedis</taxon>
        <taxon>Neocallimastigomycetes</taxon>
        <taxon>Neocallimastigales</taxon>
        <taxon>Neocallimastigaceae</taxon>
        <taxon>Anaeromyces</taxon>
    </lineage>
</organism>
<evidence type="ECO:0000256" key="1">
    <source>
        <dbReference type="SAM" id="SignalP"/>
    </source>
</evidence>
<dbReference type="EMBL" id="MCFG01000008">
    <property type="protein sequence ID" value="ORX87472.1"/>
    <property type="molecule type" value="Genomic_DNA"/>
</dbReference>
<dbReference type="Pfam" id="PF08757">
    <property type="entry name" value="CotH"/>
    <property type="match status" value="1"/>
</dbReference>
<name>A0A1Y1XP17_9FUNG</name>
<dbReference type="Proteomes" id="UP000193944">
    <property type="component" value="Unassembled WGS sequence"/>
</dbReference>
<proteinExistence type="predicted"/>
<accession>A0A1Y1XP17</accession>
<dbReference type="PANTHER" id="PTHR40050:SF1">
    <property type="entry name" value="INNER SPORE COAT PROTEIN H"/>
    <property type="match status" value="1"/>
</dbReference>
<dbReference type="AlphaFoldDB" id="A0A1Y1XP17"/>
<protein>
    <recommendedName>
        <fullName evidence="4">Coth-domain-containing protein</fullName>
    </recommendedName>
</protein>
<dbReference type="PANTHER" id="PTHR40050">
    <property type="entry name" value="INNER SPORE COAT PROTEIN H"/>
    <property type="match status" value="1"/>
</dbReference>
<sequence>MNIKLFVSTLSLLSLSYANVYKFNVVSLSGSNNIIGVKYNNQLTQLSTSAFPLFTGVVNADKIDNYKYVVMEKDGKVIEEESINRVYSESNSIINEVYNRTTKTVDVIDLPKVFNSEYKNNSEKYPDFPLNEIFNIYAKCDNTYDTLKNQPFLEDKKRNDVPTNCTFNIITPNEHYLTTGSAHIIGYGSRLYKKVSWGLKFDSKIMGRKAVKIRALANDPTLMREKISADLYNSVGVPVQRGVYARVMINDDVWGLYYLIDSLNKRWLSSYFHGGEKSKVGTNYILVSTHPTGPYADLKYIGDDSLSYIEKGTYGLDEDDTDDLEAIKNNQNGYYRLINFTKMFNDWILKYGQNKSEEAIPELEKFLDLESTLKLLAIETLTLARDNFWLVMSNTALYYNKEINKYVFIPFDFDELMKGSKSDYFPDNYMDECIKWAGEVSGLERHFIDNILSFPKILERYNIILAKTLRDAFNVKAFTPYIESVANLIREDVQWNFDLLDKLPTTYDGYTNHYTLQNFEDNLKNGKVEYFKGVIADNNPYGILEYVGIREGKCKAYTKDVKIPIEDEITTSNAISLKISITLIISQIILLLFF</sequence>
<reference evidence="2 3" key="1">
    <citation type="submission" date="2016-08" db="EMBL/GenBank/DDBJ databases">
        <title>A Parts List for Fungal Cellulosomes Revealed by Comparative Genomics.</title>
        <authorList>
            <consortium name="DOE Joint Genome Institute"/>
            <person name="Haitjema C.H."/>
            <person name="Gilmore S.P."/>
            <person name="Henske J.K."/>
            <person name="Solomon K.V."/>
            <person name="De Groot R."/>
            <person name="Kuo A."/>
            <person name="Mondo S.J."/>
            <person name="Salamov A.A."/>
            <person name="Labutti K."/>
            <person name="Zhao Z."/>
            <person name="Chiniquy J."/>
            <person name="Barry K."/>
            <person name="Brewer H.M."/>
            <person name="Purvine S.O."/>
            <person name="Wright A.T."/>
            <person name="Boxma B."/>
            <person name="Van Alen T."/>
            <person name="Hackstein J.H."/>
            <person name="Baker S.E."/>
            <person name="Grigoriev I.V."/>
            <person name="O'Malley M.A."/>
        </authorList>
    </citation>
    <scope>NUCLEOTIDE SEQUENCE [LARGE SCALE GENOMIC DNA]</scope>
    <source>
        <strain evidence="2 3">S4</strain>
    </source>
</reference>
<evidence type="ECO:0000313" key="2">
    <source>
        <dbReference type="EMBL" id="ORX87472.1"/>
    </source>
</evidence>
<evidence type="ECO:0000313" key="3">
    <source>
        <dbReference type="Proteomes" id="UP000193944"/>
    </source>
</evidence>
<dbReference type="STRING" id="1754192.A0A1Y1XP17"/>
<reference evidence="2 3" key="2">
    <citation type="submission" date="2016-08" db="EMBL/GenBank/DDBJ databases">
        <title>Pervasive Adenine N6-methylation of Active Genes in Fungi.</title>
        <authorList>
            <consortium name="DOE Joint Genome Institute"/>
            <person name="Mondo S.J."/>
            <person name="Dannebaum R.O."/>
            <person name="Kuo R.C."/>
            <person name="Labutti K."/>
            <person name="Haridas S."/>
            <person name="Kuo A."/>
            <person name="Salamov A."/>
            <person name="Ahrendt S.R."/>
            <person name="Lipzen A."/>
            <person name="Sullivan W."/>
            <person name="Andreopoulos W.B."/>
            <person name="Clum A."/>
            <person name="Lindquist E."/>
            <person name="Daum C."/>
            <person name="Ramamoorthy G.K."/>
            <person name="Gryganskyi A."/>
            <person name="Culley D."/>
            <person name="Magnuson J.K."/>
            <person name="James T.Y."/>
            <person name="O'Malley M.A."/>
            <person name="Stajich J.E."/>
            <person name="Spatafora J.W."/>
            <person name="Visel A."/>
            <person name="Grigoriev I.V."/>
        </authorList>
    </citation>
    <scope>NUCLEOTIDE SEQUENCE [LARGE SCALE GENOMIC DNA]</scope>
    <source>
        <strain evidence="2 3">S4</strain>
    </source>
</reference>
<gene>
    <name evidence="2" type="ORF">BCR32DRAFT_264237</name>
</gene>
<feature type="chain" id="PRO_5012124023" description="Coth-domain-containing protein" evidence="1">
    <location>
        <begin position="19"/>
        <end position="594"/>
    </location>
</feature>
<dbReference type="OrthoDB" id="10267127at2759"/>
<keyword evidence="3" id="KW-1185">Reference proteome</keyword>
<feature type="signal peptide" evidence="1">
    <location>
        <begin position="1"/>
        <end position="18"/>
    </location>
</feature>
<comment type="caution">
    <text evidence="2">The sequence shown here is derived from an EMBL/GenBank/DDBJ whole genome shotgun (WGS) entry which is preliminary data.</text>
</comment>